<dbReference type="AlphaFoldDB" id="A0AAW3W5V8"/>
<dbReference type="RefSeq" id="WP_171780207.1">
    <property type="nucleotide sequence ID" value="NZ_JABAGV010000010.1"/>
</dbReference>
<accession>A0AAW3W5V8</accession>
<comment type="caution">
    <text evidence="1">The sequence shown here is derived from an EMBL/GenBank/DDBJ whole genome shotgun (WGS) entry which is preliminary data.</text>
</comment>
<dbReference type="EMBL" id="JABAGV010000010">
    <property type="protein sequence ID" value="MBC2474200.1"/>
    <property type="molecule type" value="Genomic_DNA"/>
</dbReference>
<reference evidence="1" key="1">
    <citation type="submission" date="2020-04" db="EMBL/GenBank/DDBJ databases">
        <authorList>
            <person name="Brown S."/>
        </authorList>
    </citation>
    <scope>NUCLEOTIDE SEQUENCE</scope>
    <source>
        <strain evidence="1">DJ015</strain>
    </source>
</reference>
<gene>
    <name evidence="1" type="ORF">HGI39_05660</name>
</gene>
<name>A0AAW3W5V8_CLOBE</name>
<sequence>MPRQRDVKPWTIYPPTQEDRDVIEQKAAAASLSVSAYLCMLGKLAYIEVNVPTESKVLSEQEPVIEQPTKAEPTYTFTDQYGKPLTPALDKIIREEFEAGRIEPQPEQEQDFYGESIARKSGKRGKLYLCTKPDPDRGLDYGTEFRVIKEV</sequence>
<reference evidence="1" key="2">
    <citation type="journal article" date="2022" name="Nat. Biotechnol.">
        <title>Carbon-negative production of acetone and isopropanol by gas fermentation at industrial pilot scale.</title>
        <authorList>
            <person name="Liew F.E."/>
            <person name="Nogle R."/>
            <person name="Abdalla T."/>
            <person name="Rasor B.J."/>
            <person name="Canter C."/>
            <person name="Jensen R.O."/>
            <person name="Wang L."/>
            <person name="Strutz J."/>
            <person name="Chirania P."/>
            <person name="De Tissera S."/>
            <person name="Mueller A.P."/>
            <person name="Ruan Z."/>
            <person name="Gao A."/>
            <person name="Tran L."/>
            <person name="Engle N.L."/>
            <person name="Bromley J.C."/>
            <person name="Daniell J."/>
            <person name="Conrado R."/>
            <person name="Tschaplinski T.J."/>
            <person name="Giannone R.J."/>
            <person name="Hettich R.L."/>
            <person name="Karim A.S."/>
            <person name="Simpson S.D."/>
            <person name="Brown S.D."/>
            <person name="Leang C."/>
            <person name="Jewett M.C."/>
            <person name="Kopke M."/>
        </authorList>
    </citation>
    <scope>NUCLEOTIDE SEQUENCE</scope>
    <source>
        <strain evidence="1">DJ015</strain>
    </source>
</reference>
<evidence type="ECO:0000313" key="2">
    <source>
        <dbReference type="Proteomes" id="UP001194098"/>
    </source>
</evidence>
<evidence type="ECO:0000313" key="1">
    <source>
        <dbReference type="EMBL" id="MBC2474200.1"/>
    </source>
</evidence>
<dbReference type="Proteomes" id="UP001194098">
    <property type="component" value="Unassembled WGS sequence"/>
</dbReference>
<proteinExistence type="predicted"/>
<protein>
    <submittedName>
        <fullName evidence="1">Uncharacterized protein</fullName>
    </submittedName>
</protein>
<organism evidence="1 2">
    <name type="scientific">Clostridium beijerinckii</name>
    <name type="common">Clostridium MP</name>
    <dbReference type="NCBI Taxonomy" id="1520"/>
    <lineage>
        <taxon>Bacteria</taxon>
        <taxon>Bacillati</taxon>
        <taxon>Bacillota</taxon>
        <taxon>Clostridia</taxon>
        <taxon>Eubacteriales</taxon>
        <taxon>Clostridiaceae</taxon>
        <taxon>Clostridium</taxon>
    </lineage>
</organism>